<name>A0A3R8L0S7_9FIRM</name>
<proteinExistence type="inferred from homology"/>
<evidence type="ECO:0000313" key="7">
    <source>
        <dbReference type="Proteomes" id="UP000274920"/>
    </source>
</evidence>
<sequence>MLEKEVIQSVGFRNVKEDGAVTGFQFKVRLPYYRGIFLSQLRPGTLFVDGERFEREEIVWHIHGKDFSFEEMKSDMETHWAVTEPAVIKVKKAGGLGQGYHDLKFGFCFTSSYMPPIMQDALDPDEESKMYMPEFGHHVNERRLLIV</sequence>
<evidence type="ECO:0000256" key="1">
    <source>
        <dbReference type="ARBA" id="ARBA00023239"/>
    </source>
</evidence>
<organism evidence="6 7">
    <name type="scientific">Schaedlerella arabinosiphila</name>
    <dbReference type="NCBI Taxonomy" id="2044587"/>
    <lineage>
        <taxon>Bacteria</taxon>
        <taxon>Bacillati</taxon>
        <taxon>Bacillota</taxon>
        <taxon>Clostridia</taxon>
        <taxon>Lachnospirales</taxon>
        <taxon>Lachnospiraceae</taxon>
        <taxon>Schaedlerella</taxon>
    </lineage>
</organism>
<gene>
    <name evidence="6" type="ORF">EBB54_23160</name>
</gene>
<keyword evidence="7" id="KW-1185">Reference proteome</keyword>
<evidence type="ECO:0000256" key="4">
    <source>
        <dbReference type="ARBA" id="ARBA00047208"/>
    </source>
</evidence>
<dbReference type="Proteomes" id="UP000274920">
    <property type="component" value="Unassembled WGS sequence"/>
</dbReference>
<protein>
    <recommendedName>
        <fullName evidence="4">C-deglycosylation enzyme beta subunit</fullName>
    </recommendedName>
</protein>
<evidence type="ECO:0000259" key="5">
    <source>
        <dbReference type="Pfam" id="PF19906"/>
    </source>
</evidence>
<comment type="caution">
    <text evidence="6">The sequence shown here is derived from an EMBL/GenBank/DDBJ whole genome shotgun (WGS) entry which is preliminary data.</text>
</comment>
<evidence type="ECO:0000256" key="2">
    <source>
        <dbReference type="ARBA" id="ARBA00023277"/>
    </source>
</evidence>
<dbReference type="Pfam" id="PF19906">
    <property type="entry name" value="CGDB"/>
    <property type="match status" value="1"/>
</dbReference>
<dbReference type="GO" id="GO:0016829">
    <property type="term" value="F:lyase activity"/>
    <property type="evidence" value="ECO:0007669"/>
    <property type="project" value="UniProtKB-KW"/>
</dbReference>
<reference evidence="6" key="1">
    <citation type="submission" date="2018-10" db="EMBL/GenBank/DDBJ databases">
        <title>Schaedlerella arabinophila gen. nov. sp. nov., isolated from the mouse intestinal tract and comparative analysis with the genome of the closely related altered Schaedler flora strain ASF502.</title>
        <authorList>
            <person name="Miyake S."/>
            <person name="Soh M."/>
            <person name="Seedorf H."/>
        </authorList>
    </citation>
    <scope>NUCLEOTIDE SEQUENCE [LARGE SCALE GENOMIC DNA]</scope>
    <source>
        <strain evidence="6">DSM 106076</strain>
    </source>
</reference>
<keyword evidence="2" id="KW-0119">Carbohydrate metabolism</keyword>
<feature type="domain" description="C-glycoside deglycosidase beta subunit" evidence="5">
    <location>
        <begin position="2"/>
        <end position="113"/>
    </location>
</feature>
<keyword evidence="1" id="KW-0456">Lyase</keyword>
<comment type="similarity">
    <text evidence="3">Belongs to the C-glycoside deglycosidase beta subunit family.</text>
</comment>
<dbReference type="AlphaFoldDB" id="A0A3R8L0S7"/>
<dbReference type="InterPro" id="IPR045959">
    <property type="entry name" value="CGDB"/>
</dbReference>
<evidence type="ECO:0000256" key="3">
    <source>
        <dbReference type="ARBA" id="ARBA00046336"/>
    </source>
</evidence>
<dbReference type="EMBL" id="RHJS01000002">
    <property type="protein sequence ID" value="RRK33933.1"/>
    <property type="molecule type" value="Genomic_DNA"/>
</dbReference>
<evidence type="ECO:0000313" key="6">
    <source>
        <dbReference type="EMBL" id="RRK33933.1"/>
    </source>
</evidence>
<dbReference type="RefSeq" id="WP_125129113.1">
    <property type="nucleotide sequence ID" value="NZ_RHJS01000002.1"/>
</dbReference>
<accession>A0A3R8L0S7</accession>